<dbReference type="Pfam" id="PF01556">
    <property type="entry name" value="DnaJ_C"/>
    <property type="match status" value="1"/>
</dbReference>
<dbReference type="SUPFAM" id="SSF56276">
    <property type="entry name" value="S-adenosylmethionine decarboxylase"/>
    <property type="match status" value="1"/>
</dbReference>
<dbReference type="InterPro" id="IPR008971">
    <property type="entry name" value="HSP40/DnaJ_pept-bd"/>
</dbReference>
<dbReference type="Gene3D" id="1.10.287.110">
    <property type="entry name" value="DnaJ domain"/>
    <property type="match status" value="1"/>
</dbReference>
<feature type="zinc finger region" description="CR-type" evidence="9">
    <location>
        <begin position="174"/>
        <end position="255"/>
    </location>
</feature>
<organism evidence="12 13">
    <name type="scientific">Durusdinium trenchii</name>
    <dbReference type="NCBI Taxonomy" id="1381693"/>
    <lineage>
        <taxon>Eukaryota</taxon>
        <taxon>Sar</taxon>
        <taxon>Alveolata</taxon>
        <taxon>Dinophyceae</taxon>
        <taxon>Suessiales</taxon>
        <taxon>Symbiodiniaceae</taxon>
        <taxon>Durusdinium</taxon>
    </lineage>
</organism>
<dbReference type="SMART" id="SM00271">
    <property type="entry name" value="DnaJ"/>
    <property type="match status" value="1"/>
</dbReference>
<dbReference type="PROSITE" id="PS50076">
    <property type="entry name" value="DNAJ_2"/>
    <property type="match status" value="1"/>
</dbReference>
<accession>A0ABP0L060</accession>
<feature type="domain" description="CR-type" evidence="11">
    <location>
        <begin position="174"/>
        <end position="255"/>
    </location>
</feature>
<dbReference type="InterPro" id="IPR016067">
    <property type="entry name" value="S-AdoMet_deCO2ase_core"/>
</dbReference>
<dbReference type="SUPFAM" id="SSF57938">
    <property type="entry name" value="DnaJ/Hsp40 cysteine-rich domain"/>
    <property type="match status" value="1"/>
</dbReference>
<sequence length="763" mass="84679">MSVCSATLARALQARVSTSRLSASSGRRAFAAGFGQFSGFGGFPGQGPAGAGDDRLYQLLGINREADEATIKQAYKKQAMKHHPDRGGDEAKFKDISKAYEVLSDPQKRQIYDAYGEEGLEGGADPGGGAGMNPFDLFSHIFGFQAGGQRRRGRPVTQNAEYNIEVTLEELFVGTSRRINYQRNKICQTCHGQGGKNPQQCQRCKGAGYVVTVQQFGPMVQQSSSVCSTCRGKGVVIRPEDVCGTCKGAGTVKEKAGYDISIAAGAEDGQVFHFPGAADEEPGHDPGDLIIRIREKSHPLFQRVEDSLVMQRKVSLAEALCGFELSVKYLDGENLLIRSEPGKVQQVKESWRQQGMLSSESRQMDAHGAPFFRIVAVKVIDRDRNLWLIHSEVGDESLVGRLKFELFHDQLPFTSENFRCSALRVLHQSIYGQRFRDERFCYKRIEIDFRGEGDLRHAPRSSWETVVTQSATQTPGTRRWNPVERILNCKETAEFTSFLLSESSLLVALCERNQWPISATSIILADPAKTIIKTCGSTVPLSAVPTLLKIGESQGLELEWMCYSRKNFLAPEEQPHEHQSMEGEVEACKKVFGPVGDAYVLGPLTGEHWLFYDALYLKADYLERGDFTIDVMMYDLPKDVQEVFHTSEPEGSRVGAEKMTKESGLAQIAEFMNAEVDDYCFESCGYSCNMHSGLSYAMVHVTPQDLCSYASFETNFGSALRGVPERTLEETLNQLMGQVIAAFRPGRLTVTLLQDQGVRTYEK</sequence>
<dbReference type="CDD" id="cd10747">
    <property type="entry name" value="DnaJ_C"/>
    <property type="match status" value="1"/>
</dbReference>
<evidence type="ECO:0000256" key="1">
    <source>
        <dbReference type="ARBA" id="ARBA00004911"/>
    </source>
</evidence>
<evidence type="ECO:0008006" key="14">
    <source>
        <dbReference type="Google" id="ProtNLM"/>
    </source>
</evidence>
<keyword evidence="13" id="KW-1185">Reference proteome</keyword>
<dbReference type="Pfam" id="PF00684">
    <property type="entry name" value="DnaJ_CXXCXGXG"/>
    <property type="match status" value="1"/>
</dbReference>
<dbReference type="Gene3D" id="2.10.230.10">
    <property type="entry name" value="Heat shock protein DnaJ, cysteine-rich domain"/>
    <property type="match status" value="1"/>
</dbReference>
<dbReference type="Gene3D" id="2.60.260.20">
    <property type="entry name" value="Urease metallochaperone UreE, N-terminal domain"/>
    <property type="match status" value="2"/>
</dbReference>
<evidence type="ECO:0000256" key="4">
    <source>
        <dbReference type="ARBA" id="ARBA00022737"/>
    </source>
</evidence>
<dbReference type="InterPro" id="IPR044713">
    <property type="entry name" value="DNJA1/2-like"/>
</dbReference>
<evidence type="ECO:0000256" key="2">
    <source>
        <dbReference type="ARBA" id="ARBA00008466"/>
    </source>
</evidence>
<keyword evidence="8" id="KW-0620">Polyamine biosynthesis</keyword>
<dbReference type="PRINTS" id="PR00625">
    <property type="entry name" value="JDOMAIN"/>
</dbReference>
<evidence type="ECO:0000256" key="3">
    <source>
        <dbReference type="ARBA" id="ARBA00022723"/>
    </source>
</evidence>
<evidence type="ECO:0000313" key="12">
    <source>
        <dbReference type="EMBL" id="CAK9031642.1"/>
    </source>
</evidence>
<comment type="similarity">
    <text evidence="2">Belongs to the eukaryotic AdoMetDC family.</text>
</comment>
<dbReference type="InterPro" id="IPR001623">
    <property type="entry name" value="DnaJ_domain"/>
</dbReference>
<dbReference type="InterPro" id="IPR001305">
    <property type="entry name" value="HSP_DnaJ_Cys-rich_dom"/>
</dbReference>
<keyword evidence="3 9" id="KW-0479">Metal-binding</keyword>
<evidence type="ECO:0000259" key="11">
    <source>
        <dbReference type="PROSITE" id="PS51188"/>
    </source>
</evidence>
<reference evidence="12 13" key="1">
    <citation type="submission" date="2024-02" db="EMBL/GenBank/DDBJ databases">
        <authorList>
            <person name="Chen Y."/>
            <person name="Shah S."/>
            <person name="Dougan E. K."/>
            <person name="Thang M."/>
            <person name="Chan C."/>
        </authorList>
    </citation>
    <scope>NUCLEOTIDE SEQUENCE [LARGE SCALE GENOMIC DNA]</scope>
</reference>
<evidence type="ECO:0000256" key="8">
    <source>
        <dbReference type="ARBA" id="ARBA00023115"/>
    </source>
</evidence>
<dbReference type="InterPro" id="IPR002939">
    <property type="entry name" value="DnaJ_C"/>
</dbReference>
<evidence type="ECO:0000259" key="10">
    <source>
        <dbReference type="PROSITE" id="PS50076"/>
    </source>
</evidence>
<dbReference type="InterPro" id="IPR036410">
    <property type="entry name" value="HSP_DnaJ_Cys-rich_dom_sf"/>
</dbReference>
<keyword evidence="4" id="KW-0677">Repeat</keyword>
<feature type="domain" description="J" evidence="10">
    <location>
        <begin position="55"/>
        <end position="116"/>
    </location>
</feature>
<comment type="caution">
    <text evidence="12">The sequence shown here is derived from an EMBL/GenBank/DDBJ whole genome shotgun (WGS) entry which is preliminary data.</text>
</comment>
<comment type="pathway">
    <text evidence="1">Amine and polyamine biosynthesis; S-adenosylmethioninamine biosynthesis; S-adenosylmethioninamine from S-adenosyl-L-methionine: step 1/1.</text>
</comment>
<dbReference type="CDD" id="cd10719">
    <property type="entry name" value="DnaJ_zf"/>
    <property type="match status" value="1"/>
</dbReference>
<proteinExistence type="inferred from homology"/>
<dbReference type="SUPFAM" id="SSF49493">
    <property type="entry name" value="HSP40/DnaJ peptide-binding domain"/>
    <property type="match status" value="2"/>
</dbReference>
<evidence type="ECO:0000256" key="6">
    <source>
        <dbReference type="ARBA" id="ARBA00022833"/>
    </source>
</evidence>
<protein>
    <recommendedName>
        <fullName evidence="14">Adenosylmethionine decarboxylase</fullName>
    </recommendedName>
</protein>
<dbReference type="CDD" id="cd06257">
    <property type="entry name" value="DnaJ"/>
    <property type="match status" value="1"/>
</dbReference>
<dbReference type="Proteomes" id="UP001642484">
    <property type="component" value="Unassembled WGS sequence"/>
</dbReference>
<dbReference type="PROSITE" id="PS51188">
    <property type="entry name" value="ZF_CR"/>
    <property type="match status" value="1"/>
</dbReference>
<dbReference type="InterPro" id="IPR048283">
    <property type="entry name" value="AdoMetDC-like"/>
</dbReference>
<dbReference type="EMBL" id="CAXAMN010010402">
    <property type="protein sequence ID" value="CAK9031642.1"/>
    <property type="molecule type" value="Genomic_DNA"/>
</dbReference>
<dbReference type="InterPro" id="IPR036869">
    <property type="entry name" value="J_dom_sf"/>
</dbReference>
<keyword evidence="6 9" id="KW-0862">Zinc</keyword>
<name>A0ABP0L060_9DINO</name>
<dbReference type="Pfam" id="PF00226">
    <property type="entry name" value="DnaJ"/>
    <property type="match status" value="1"/>
</dbReference>
<evidence type="ECO:0000256" key="7">
    <source>
        <dbReference type="ARBA" id="ARBA00023066"/>
    </source>
</evidence>
<evidence type="ECO:0000256" key="9">
    <source>
        <dbReference type="PROSITE-ProRule" id="PRU00546"/>
    </source>
</evidence>
<gene>
    <name evidence="12" type="ORF">CCMP2556_LOCUS18366</name>
</gene>
<dbReference type="SUPFAM" id="SSF46565">
    <property type="entry name" value="Chaperone J-domain"/>
    <property type="match status" value="1"/>
</dbReference>
<evidence type="ECO:0000256" key="5">
    <source>
        <dbReference type="ARBA" id="ARBA00022771"/>
    </source>
</evidence>
<dbReference type="PROSITE" id="PS00636">
    <property type="entry name" value="DNAJ_1"/>
    <property type="match status" value="1"/>
</dbReference>
<dbReference type="InterPro" id="IPR018253">
    <property type="entry name" value="DnaJ_domain_CS"/>
</dbReference>
<dbReference type="PANTHER" id="PTHR43888">
    <property type="entry name" value="DNAJ-LIKE-2, ISOFORM A-RELATED"/>
    <property type="match status" value="1"/>
</dbReference>
<evidence type="ECO:0000313" key="13">
    <source>
        <dbReference type="Proteomes" id="UP001642484"/>
    </source>
</evidence>
<keyword evidence="7" id="KW-0745">Spermidine biosynthesis</keyword>
<dbReference type="Gene3D" id="3.60.90.10">
    <property type="entry name" value="S-adenosylmethionine decarboxylase"/>
    <property type="match status" value="1"/>
</dbReference>
<keyword evidence="5 9" id="KW-0863">Zinc-finger</keyword>
<dbReference type="Pfam" id="PF01536">
    <property type="entry name" value="SAM_decarbox"/>
    <property type="match status" value="1"/>
</dbReference>